<name>A0ABQ5XN13_9GAMM</name>
<accession>A0ABQ5XN13</accession>
<evidence type="ECO:0000313" key="2">
    <source>
        <dbReference type="Proteomes" id="UP001156670"/>
    </source>
</evidence>
<keyword evidence="2" id="KW-1185">Reference proteome</keyword>
<organism evidence="1 2">
    <name type="scientific">Dyella acidisoli</name>
    <dbReference type="NCBI Taxonomy" id="1867834"/>
    <lineage>
        <taxon>Bacteria</taxon>
        <taxon>Pseudomonadati</taxon>
        <taxon>Pseudomonadota</taxon>
        <taxon>Gammaproteobacteria</taxon>
        <taxon>Lysobacterales</taxon>
        <taxon>Rhodanobacteraceae</taxon>
        <taxon>Dyella</taxon>
    </lineage>
</organism>
<comment type="caution">
    <text evidence="1">The sequence shown here is derived from an EMBL/GenBank/DDBJ whole genome shotgun (WGS) entry which is preliminary data.</text>
</comment>
<protein>
    <submittedName>
        <fullName evidence="1">Uncharacterized protein</fullName>
    </submittedName>
</protein>
<gene>
    <name evidence="1" type="ORF">GCM10007901_15470</name>
</gene>
<dbReference type="Proteomes" id="UP001156670">
    <property type="component" value="Unassembled WGS sequence"/>
</dbReference>
<sequence>MHGKTTVYAGCKWRHGIGHCECAVVRHVPIDGAIATKHRAIGNDNSSLDRSISRTDIPYRKRADIYGGATGPGIHTIENKRTHPTLPDAATATDQAGILAIDILREYQPSIVCHRTGQALHICLQCACRVDQRRAGIA</sequence>
<reference evidence="2" key="1">
    <citation type="journal article" date="2019" name="Int. J. Syst. Evol. Microbiol.">
        <title>The Global Catalogue of Microorganisms (GCM) 10K type strain sequencing project: providing services to taxonomists for standard genome sequencing and annotation.</title>
        <authorList>
            <consortium name="The Broad Institute Genomics Platform"/>
            <consortium name="The Broad Institute Genome Sequencing Center for Infectious Disease"/>
            <person name="Wu L."/>
            <person name="Ma J."/>
        </authorList>
    </citation>
    <scope>NUCLEOTIDE SEQUENCE [LARGE SCALE GENOMIC DNA]</scope>
    <source>
        <strain evidence="2">NBRC 111980</strain>
    </source>
</reference>
<proteinExistence type="predicted"/>
<dbReference type="EMBL" id="BSOB01000010">
    <property type="protein sequence ID" value="GLQ92596.1"/>
    <property type="molecule type" value="Genomic_DNA"/>
</dbReference>
<evidence type="ECO:0000313" key="1">
    <source>
        <dbReference type="EMBL" id="GLQ92596.1"/>
    </source>
</evidence>